<feature type="compositionally biased region" description="Low complexity" evidence="2">
    <location>
        <begin position="123"/>
        <end position="143"/>
    </location>
</feature>
<comment type="subcellular location">
    <subcellularLocation>
        <location evidence="1">Nucleus</location>
    </subcellularLocation>
</comment>
<comment type="function">
    <text evidence="1">Component of the origin recognition complex (ORC) that binds origins of replication. DNA-binding is ATP-dependent. ORC is required to assemble the pre-replication complex necessary to initiate DNA replication.</text>
</comment>
<evidence type="ECO:0000256" key="2">
    <source>
        <dbReference type="SAM" id="MobiDB-lite"/>
    </source>
</evidence>
<feature type="compositionally biased region" description="Low complexity" evidence="2">
    <location>
        <begin position="1"/>
        <end position="14"/>
    </location>
</feature>
<dbReference type="EMBL" id="HG673779">
    <property type="protein sequence ID" value="CDJ37798.1"/>
    <property type="molecule type" value="Genomic_DNA"/>
</dbReference>
<dbReference type="GO" id="GO:0006260">
    <property type="term" value="P:DNA replication"/>
    <property type="evidence" value="ECO:0007669"/>
    <property type="project" value="UniProtKB-UniRule"/>
</dbReference>
<gene>
    <name evidence="4" type="ORF">ETH_00012085</name>
</gene>
<dbReference type="VEuPathDB" id="ToxoDB:ETH2_1360000"/>
<dbReference type="PANTHER" id="PTHR14052:SF0">
    <property type="entry name" value="ORIGIN RECOGNITION COMPLEX SUBUNIT 2"/>
    <property type="match status" value="1"/>
</dbReference>
<name>U6KQT2_EIMTE</name>
<keyword evidence="1" id="KW-0235">DNA replication</keyword>
<feature type="compositionally biased region" description="Low complexity" evidence="2">
    <location>
        <begin position="241"/>
        <end position="254"/>
    </location>
</feature>
<evidence type="ECO:0000259" key="3">
    <source>
        <dbReference type="Pfam" id="PF04084"/>
    </source>
</evidence>
<dbReference type="GO" id="GO:0003688">
    <property type="term" value="F:DNA replication origin binding"/>
    <property type="evidence" value="ECO:0007669"/>
    <property type="project" value="UniProtKB-UniRule"/>
</dbReference>
<dbReference type="Proteomes" id="UP000030747">
    <property type="component" value="Unassembled WGS sequence"/>
</dbReference>
<dbReference type="PANTHER" id="PTHR14052">
    <property type="entry name" value="ORIGIN RECOGNITION COMPLEX SUBUNIT 2"/>
    <property type="match status" value="1"/>
</dbReference>
<dbReference type="OMA" id="FVFETAH"/>
<feature type="region of interest" description="Disordered" evidence="2">
    <location>
        <begin position="1"/>
        <end position="21"/>
    </location>
</feature>
<dbReference type="GeneID" id="25251593"/>
<dbReference type="InterPro" id="IPR056772">
    <property type="entry name" value="RecA-like_ORC2"/>
</dbReference>
<dbReference type="GO" id="GO:0005664">
    <property type="term" value="C:nuclear origin of replication recognition complex"/>
    <property type="evidence" value="ECO:0007669"/>
    <property type="project" value="UniProtKB-UniRule"/>
</dbReference>
<protein>
    <recommendedName>
        <fullName evidence="1">Origin recognition complex subunit 2</fullName>
    </recommendedName>
</protein>
<dbReference type="Pfam" id="PF04084">
    <property type="entry name" value="RecA-like_ORC2"/>
    <property type="match status" value="1"/>
</dbReference>
<sequence>MAPSAQAAVPAPAADGSENMNFSKDDAAWLVRQFGRFRPLLQTQDGCPDFLTELGLGALSAAPEAPVPQDADRSRRLLQWANRQHKERLQHLKQLGAAHSRFIRSGARTQRRKRTRGCELGVESSSSSSSEEEPPSAAAAAAADENSKPTAAARSISGSENSAQQAFPGAAAAAAAEDDAEECNVLLFSAFDLLFCSTATSKHSKETLPSCLLDFVSEARQQQLPAESPRRLQKHKEAAHAAKVSSSSSTNSSDKTSEEDAEVAQSAVCDEAELHPIRQLQESVLNLPEQNKQTKENLMREQLKLLAVRWKCLLMSGWNVLVAGCGSKGRLLREFASSMLSDGFCCVLNAYQREFKLSQALQATAQVIRGHLRTQSKYTAAAAATIPAAQTAAGSSASCDRLIKVRLVCSADHIQHALLLDAAELRDFRFVFETAHTRQDYRDEVLSRWGSMCGFVPGWLWAGSRVQGGGRGGSSVNFEVVMRGLTTNHKRLLRCIAELQLAQIERNESPIVALSDLGTETSGMSLSLSRLKLKELLVEVTSHGAAVQARKNGQEAVAIRANKAQLQELLGLLDKAGL</sequence>
<evidence type="ECO:0000313" key="4">
    <source>
        <dbReference type="EMBL" id="CDJ37798.1"/>
    </source>
</evidence>
<feature type="region of interest" description="Disordered" evidence="2">
    <location>
        <begin position="100"/>
        <end position="160"/>
    </location>
</feature>
<feature type="domain" description="Origin recognition complex subunit 2 RecA-like" evidence="3">
    <location>
        <begin position="301"/>
        <end position="380"/>
    </location>
</feature>
<accession>U6KQT2</accession>
<keyword evidence="1" id="KW-0539">Nucleus</keyword>
<dbReference type="InterPro" id="IPR007220">
    <property type="entry name" value="ORC2"/>
</dbReference>
<proteinExistence type="inferred from homology"/>
<keyword evidence="5" id="KW-1185">Reference proteome</keyword>
<reference evidence="4" key="2">
    <citation type="submission" date="2013-10" db="EMBL/GenBank/DDBJ databases">
        <authorList>
            <person name="Aslett M."/>
        </authorList>
    </citation>
    <scope>NUCLEOTIDE SEQUENCE [LARGE SCALE GENOMIC DNA]</scope>
    <source>
        <strain evidence="4">Houghton</strain>
    </source>
</reference>
<reference evidence="4" key="1">
    <citation type="submission" date="2013-10" db="EMBL/GenBank/DDBJ databases">
        <title>Genomic analysis of the causative agents of coccidiosis in chickens.</title>
        <authorList>
            <person name="Reid A.J."/>
            <person name="Blake D."/>
            <person name="Billington K."/>
            <person name="Browne H."/>
            <person name="Dunn M."/>
            <person name="Hung S."/>
            <person name="Kawahara F."/>
            <person name="Miranda-Saavedra D."/>
            <person name="Mourier T."/>
            <person name="Nagra H."/>
            <person name="Otto T.D."/>
            <person name="Rawlings N."/>
            <person name="Sanchez A."/>
            <person name="Sanders M."/>
            <person name="Subramaniam C."/>
            <person name="Tay Y."/>
            <person name="Dear P."/>
            <person name="Doerig C."/>
            <person name="Gruber A."/>
            <person name="Parkinson J."/>
            <person name="Shirley M."/>
            <person name="Wan K.L."/>
            <person name="Berriman M."/>
            <person name="Tomley F."/>
            <person name="Pain A."/>
        </authorList>
    </citation>
    <scope>NUCLEOTIDE SEQUENCE [LARGE SCALE GENOMIC DNA]</scope>
    <source>
        <strain evidence="4">Houghton</strain>
    </source>
</reference>
<dbReference type="VEuPathDB" id="ToxoDB:ETH_00012085"/>
<comment type="subunit">
    <text evidence="1">Component of the origin recognition complex (ORC).</text>
</comment>
<dbReference type="RefSeq" id="XP_013228636.1">
    <property type="nucleotide sequence ID" value="XM_013373182.1"/>
</dbReference>
<feature type="region of interest" description="Disordered" evidence="2">
    <location>
        <begin position="223"/>
        <end position="262"/>
    </location>
</feature>
<dbReference type="OrthoDB" id="346673at2759"/>
<dbReference type="AlphaFoldDB" id="U6KQT2"/>
<evidence type="ECO:0000313" key="5">
    <source>
        <dbReference type="Proteomes" id="UP000030747"/>
    </source>
</evidence>
<comment type="similarity">
    <text evidence="1">Belongs to the ORC2 family.</text>
</comment>
<evidence type="ECO:0000256" key="1">
    <source>
        <dbReference type="RuleBase" id="RU368084"/>
    </source>
</evidence>
<organism evidence="4 5">
    <name type="scientific">Eimeria tenella</name>
    <name type="common">Coccidian parasite</name>
    <dbReference type="NCBI Taxonomy" id="5802"/>
    <lineage>
        <taxon>Eukaryota</taxon>
        <taxon>Sar</taxon>
        <taxon>Alveolata</taxon>
        <taxon>Apicomplexa</taxon>
        <taxon>Conoidasida</taxon>
        <taxon>Coccidia</taxon>
        <taxon>Eucoccidiorida</taxon>
        <taxon>Eimeriorina</taxon>
        <taxon>Eimeriidae</taxon>
        <taxon>Eimeria</taxon>
    </lineage>
</organism>